<evidence type="ECO:0000313" key="3">
    <source>
        <dbReference type="Proteomes" id="UP000237000"/>
    </source>
</evidence>
<keyword evidence="3" id="KW-1185">Reference proteome</keyword>
<accession>A0A2P5G042</accession>
<dbReference type="InParanoid" id="A0A2P5G042"/>
<dbReference type="EMBL" id="JXTC01000002">
    <property type="protein sequence ID" value="POO03387.1"/>
    <property type="molecule type" value="Genomic_DNA"/>
</dbReference>
<reference evidence="3" key="1">
    <citation type="submission" date="2016-06" db="EMBL/GenBank/DDBJ databases">
        <title>Parallel loss of symbiosis genes in relatives of nitrogen-fixing non-legume Parasponia.</title>
        <authorList>
            <person name="Van Velzen R."/>
            <person name="Holmer R."/>
            <person name="Bu F."/>
            <person name="Rutten L."/>
            <person name="Van Zeijl A."/>
            <person name="Liu W."/>
            <person name="Santuari L."/>
            <person name="Cao Q."/>
            <person name="Sharma T."/>
            <person name="Shen D."/>
            <person name="Roswanjaya Y."/>
            <person name="Wardhani T."/>
            <person name="Kalhor M.S."/>
            <person name="Jansen J."/>
            <person name="Van den Hoogen J."/>
            <person name="Gungor B."/>
            <person name="Hartog M."/>
            <person name="Hontelez J."/>
            <person name="Verver J."/>
            <person name="Yang W.-C."/>
            <person name="Schijlen E."/>
            <person name="Repin R."/>
            <person name="Schilthuizen M."/>
            <person name="Schranz E."/>
            <person name="Heidstra R."/>
            <person name="Miyata K."/>
            <person name="Fedorova E."/>
            <person name="Kohlen W."/>
            <person name="Bisseling T."/>
            <person name="Smit S."/>
            <person name="Geurts R."/>
        </authorList>
    </citation>
    <scope>NUCLEOTIDE SEQUENCE [LARGE SCALE GENOMIC DNA]</scope>
    <source>
        <strain evidence="3">cv. RG33-2</strain>
    </source>
</reference>
<feature type="compositionally biased region" description="Polar residues" evidence="1">
    <location>
        <begin position="98"/>
        <end position="123"/>
    </location>
</feature>
<evidence type="ECO:0000313" key="2">
    <source>
        <dbReference type="EMBL" id="POO03387.1"/>
    </source>
</evidence>
<proteinExistence type="predicted"/>
<comment type="caution">
    <text evidence="2">The sequence shown here is derived from an EMBL/GenBank/DDBJ whole genome shotgun (WGS) entry which is preliminary data.</text>
</comment>
<gene>
    <name evidence="2" type="ORF">TorRG33x02_005920</name>
</gene>
<dbReference type="OrthoDB" id="10548524at2759"/>
<sequence>MLCHRRPTLLRGRFSPSTPPPPLPTFSSQLPPLTFVSDPPPWMLLNTGSATADLFTLQLSMLCRHQASSPTILRRLQRLCHFKIQLQRLEISHFSHGSPGSVQPSVMNNNSASSPETSKNSGLQAEKCSAFG</sequence>
<dbReference type="AlphaFoldDB" id="A0A2P5G042"/>
<feature type="region of interest" description="Disordered" evidence="1">
    <location>
        <begin position="95"/>
        <end position="132"/>
    </location>
</feature>
<evidence type="ECO:0000256" key="1">
    <source>
        <dbReference type="SAM" id="MobiDB-lite"/>
    </source>
</evidence>
<protein>
    <submittedName>
        <fullName evidence="2">Uncharacterized protein</fullName>
    </submittedName>
</protein>
<name>A0A2P5G042_TREOI</name>
<organism evidence="2 3">
    <name type="scientific">Trema orientale</name>
    <name type="common">Charcoal tree</name>
    <name type="synonym">Celtis orientalis</name>
    <dbReference type="NCBI Taxonomy" id="63057"/>
    <lineage>
        <taxon>Eukaryota</taxon>
        <taxon>Viridiplantae</taxon>
        <taxon>Streptophyta</taxon>
        <taxon>Embryophyta</taxon>
        <taxon>Tracheophyta</taxon>
        <taxon>Spermatophyta</taxon>
        <taxon>Magnoliopsida</taxon>
        <taxon>eudicotyledons</taxon>
        <taxon>Gunneridae</taxon>
        <taxon>Pentapetalae</taxon>
        <taxon>rosids</taxon>
        <taxon>fabids</taxon>
        <taxon>Rosales</taxon>
        <taxon>Cannabaceae</taxon>
        <taxon>Trema</taxon>
    </lineage>
</organism>
<dbReference type="Proteomes" id="UP000237000">
    <property type="component" value="Unassembled WGS sequence"/>
</dbReference>